<sequence length="60" mass="7070">MLRGNGAGEWLTWFVDGCESLIPKTYQGKERTAKDAKDAKSAKKKYILPVFPWRTWRPWR</sequence>
<dbReference type="AlphaFoldDB" id="A0A5K7XEG2"/>
<reference evidence="2" key="1">
    <citation type="submission" date="2019-10" db="EMBL/GenBank/DDBJ databases">
        <title>Lacipirellula parvula gen. nov., sp. nov., representing a lineage of planctomycetes widespread in freshwater anoxic habitats, and description of the family Lacipirellulaceae.</title>
        <authorList>
            <person name="Dedysh S.N."/>
            <person name="Kulichevskaya I.S."/>
            <person name="Beletsky A.V."/>
            <person name="Rakitin A.L."/>
            <person name="Mardanov A.V."/>
            <person name="Ivanova A.A."/>
            <person name="Saltykova V.X."/>
            <person name="Rijpstra W.I.C."/>
            <person name="Sinninghe Damste J.S."/>
            <person name="Ravin N.V."/>
        </authorList>
    </citation>
    <scope>NUCLEOTIDE SEQUENCE [LARGE SCALE GENOMIC DNA]</scope>
    <source>
        <strain evidence="2">PX69</strain>
    </source>
</reference>
<name>A0A5K7XEG2_9BACT</name>
<keyword evidence="2" id="KW-1185">Reference proteome</keyword>
<proteinExistence type="predicted"/>
<dbReference type="Proteomes" id="UP000326837">
    <property type="component" value="Chromosome"/>
</dbReference>
<gene>
    <name evidence="1" type="ORF">PLANPX_2235</name>
</gene>
<accession>A0A5K7XEG2</accession>
<organism evidence="1 2">
    <name type="scientific">Lacipirellula parvula</name>
    <dbReference type="NCBI Taxonomy" id="2650471"/>
    <lineage>
        <taxon>Bacteria</taxon>
        <taxon>Pseudomonadati</taxon>
        <taxon>Planctomycetota</taxon>
        <taxon>Planctomycetia</taxon>
        <taxon>Pirellulales</taxon>
        <taxon>Lacipirellulaceae</taxon>
        <taxon>Lacipirellula</taxon>
    </lineage>
</organism>
<evidence type="ECO:0000313" key="1">
    <source>
        <dbReference type="EMBL" id="BBO32623.1"/>
    </source>
</evidence>
<dbReference type="KEGG" id="lpav:PLANPX_2235"/>
<dbReference type="EMBL" id="AP021861">
    <property type="protein sequence ID" value="BBO32623.1"/>
    <property type="molecule type" value="Genomic_DNA"/>
</dbReference>
<protein>
    <submittedName>
        <fullName evidence="1">Uncharacterized protein</fullName>
    </submittedName>
</protein>
<evidence type="ECO:0000313" key="2">
    <source>
        <dbReference type="Proteomes" id="UP000326837"/>
    </source>
</evidence>